<keyword evidence="1 2" id="KW-0727">SH2 domain</keyword>
<evidence type="ECO:0000313" key="4">
    <source>
        <dbReference type="Ensembl" id="ENSCSEP00000026038.1"/>
    </source>
</evidence>
<dbReference type="InParanoid" id="A0A3P8WEY5"/>
<protein>
    <recommendedName>
        <fullName evidence="3">SH2 domain-containing protein</fullName>
    </recommendedName>
</protein>
<dbReference type="Gene3D" id="3.30.505.10">
    <property type="entry name" value="SH2 domain"/>
    <property type="match status" value="1"/>
</dbReference>
<dbReference type="GeneTree" id="ENSGT01050000244905"/>
<accession>A0A3P8WEY5</accession>
<evidence type="ECO:0000313" key="5">
    <source>
        <dbReference type="Proteomes" id="UP000265120"/>
    </source>
</evidence>
<dbReference type="PANTHER" id="PTHR11801">
    <property type="entry name" value="SIGNAL TRANSDUCER AND ACTIVATOR OF TRANSCRIPTION"/>
    <property type="match status" value="1"/>
</dbReference>
<keyword evidence="5" id="KW-1185">Reference proteome</keyword>
<reference evidence="4" key="2">
    <citation type="submission" date="2025-08" db="UniProtKB">
        <authorList>
            <consortium name="Ensembl"/>
        </authorList>
    </citation>
    <scope>IDENTIFICATION</scope>
</reference>
<feature type="domain" description="SH2" evidence="3">
    <location>
        <begin position="54"/>
        <end position="106"/>
    </location>
</feature>
<organism evidence="4 5">
    <name type="scientific">Cynoglossus semilaevis</name>
    <name type="common">Tongue sole</name>
    <dbReference type="NCBI Taxonomy" id="244447"/>
    <lineage>
        <taxon>Eukaryota</taxon>
        <taxon>Metazoa</taxon>
        <taxon>Chordata</taxon>
        <taxon>Craniata</taxon>
        <taxon>Vertebrata</taxon>
        <taxon>Euteleostomi</taxon>
        <taxon>Actinopterygii</taxon>
        <taxon>Neopterygii</taxon>
        <taxon>Teleostei</taxon>
        <taxon>Neoteleostei</taxon>
        <taxon>Acanthomorphata</taxon>
        <taxon>Carangaria</taxon>
        <taxon>Pleuronectiformes</taxon>
        <taxon>Pleuronectoidei</taxon>
        <taxon>Cynoglossidae</taxon>
        <taxon>Cynoglossinae</taxon>
        <taxon>Cynoglossus</taxon>
    </lineage>
</organism>
<proteinExistence type="predicted"/>
<evidence type="ECO:0000259" key="3">
    <source>
        <dbReference type="PROSITE" id="PS50001"/>
    </source>
</evidence>
<sequence>GLDDEQLSMLRDKIVGMYMNEKHSQAGEGISSDNVWIWIDAILDLIKKHLLDLWHNGYIMGFVSRKTTQVLLEERVSGTFLLRFSESIKDGAITFSWVEHSAGETHVHNLAPCTKKDLSAMSLPDTLRLFSMTVQGILTNPLLYLYPQTPRDVAFGPYYSSGIRSHTFLPEAGSVIPQRLRRKTTGSHPSVRHKVTRLTFDLCVLHCCSIEECVIVTVSLHSYPTPPSSPPQDMDMDLDLNTDLGVRFKILSQISLSIYLLCINKTQAISRSSRYGATIPHIAIL</sequence>
<dbReference type="InterPro" id="IPR001217">
    <property type="entry name" value="STAT"/>
</dbReference>
<dbReference type="Proteomes" id="UP000265120">
    <property type="component" value="Chromosome 16"/>
</dbReference>
<dbReference type="FunFam" id="3.30.505.10:FF:000003">
    <property type="entry name" value="Signal transducer and activator of transcription"/>
    <property type="match status" value="1"/>
</dbReference>
<evidence type="ECO:0000256" key="2">
    <source>
        <dbReference type="PROSITE-ProRule" id="PRU00191"/>
    </source>
</evidence>
<dbReference type="InterPro" id="IPR000980">
    <property type="entry name" value="SH2"/>
</dbReference>
<dbReference type="Ensembl" id="ENSCSET00000026378.1">
    <property type="protein sequence ID" value="ENSCSEP00000026038.1"/>
    <property type="gene ID" value="ENSCSEG00000016624.1"/>
</dbReference>
<dbReference type="InterPro" id="IPR036860">
    <property type="entry name" value="SH2_dom_sf"/>
</dbReference>
<dbReference type="AlphaFoldDB" id="A0A3P8WEY5"/>
<evidence type="ECO:0000256" key="1">
    <source>
        <dbReference type="ARBA" id="ARBA00022999"/>
    </source>
</evidence>
<dbReference type="STRING" id="244447.ENSCSEP00000026038"/>
<dbReference type="Pfam" id="PF00017">
    <property type="entry name" value="SH2"/>
    <property type="match status" value="1"/>
</dbReference>
<dbReference type="SUPFAM" id="SSF55550">
    <property type="entry name" value="SH2 domain"/>
    <property type="match status" value="1"/>
</dbReference>
<reference evidence="4 5" key="1">
    <citation type="journal article" date="2014" name="Nat. Genet.">
        <title>Whole-genome sequence of a flatfish provides insights into ZW sex chromosome evolution and adaptation to a benthic lifestyle.</title>
        <authorList>
            <person name="Chen S."/>
            <person name="Zhang G."/>
            <person name="Shao C."/>
            <person name="Huang Q."/>
            <person name="Liu G."/>
            <person name="Zhang P."/>
            <person name="Song W."/>
            <person name="An N."/>
            <person name="Chalopin D."/>
            <person name="Volff J.N."/>
            <person name="Hong Y."/>
            <person name="Li Q."/>
            <person name="Sha Z."/>
            <person name="Zhou H."/>
            <person name="Xie M."/>
            <person name="Yu Q."/>
            <person name="Liu Y."/>
            <person name="Xiang H."/>
            <person name="Wang N."/>
            <person name="Wu K."/>
            <person name="Yang C."/>
            <person name="Zhou Q."/>
            <person name="Liao X."/>
            <person name="Yang L."/>
            <person name="Hu Q."/>
            <person name="Zhang J."/>
            <person name="Meng L."/>
            <person name="Jin L."/>
            <person name="Tian Y."/>
            <person name="Lian J."/>
            <person name="Yang J."/>
            <person name="Miao G."/>
            <person name="Liu S."/>
            <person name="Liang Z."/>
            <person name="Yan F."/>
            <person name="Li Y."/>
            <person name="Sun B."/>
            <person name="Zhang H."/>
            <person name="Zhang J."/>
            <person name="Zhu Y."/>
            <person name="Du M."/>
            <person name="Zhao Y."/>
            <person name="Schartl M."/>
            <person name="Tang Q."/>
            <person name="Wang J."/>
        </authorList>
    </citation>
    <scope>NUCLEOTIDE SEQUENCE</scope>
</reference>
<dbReference type="PROSITE" id="PS50001">
    <property type="entry name" value="SH2"/>
    <property type="match status" value="1"/>
</dbReference>
<reference evidence="4" key="3">
    <citation type="submission" date="2025-09" db="UniProtKB">
        <authorList>
            <consortium name="Ensembl"/>
        </authorList>
    </citation>
    <scope>IDENTIFICATION</scope>
</reference>
<name>A0A3P8WEY5_CYNSE</name>
<dbReference type="GO" id="GO:0007165">
    <property type="term" value="P:signal transduction"/>
    <property type="evidence" value="ECO:0007669"/>
    <property type="project" value="InterPro"/>
</dbReference>
<dbReference type="GO" id="GO:0003700">
    <property type="term" value="F:DNA-binding transcription factor activity"/>
    <property type="evidence" value="ECO:0007669"/>
    <property type="project" value="InterPro"/>
</dbReference>
<dbReference type="Gene3D" id="1.10.238.10">
    <property type="entry name" value="EF-hand"/>
    <property type="match status" value="1"/>
</dbReference>